<dbReference type="PANTHER" id="PTHR42877">
    <property type="entry name" value="L-ORNITHINE N(5)-MONOOXYGENASE-RELATED"/>
    <property type="match status" value="1"/>
</dbReference>
<dbReference type="OrthoDB" id="74360at2759"/>
<proteinExistence type="inferred from homology"/>
<dbReference type="Proteomes" id="UP000076532">
    <property type="component" value="Unassembled WGS sequence"/>
</dbReference>
<evidence type="ECO:0000313" key="3">
    <source>
        <dbReference type="Proteomes" id="UP000076532"/>
    </source>
</evidence>
<evidence type="ECO:0008006" key="4">
    <source>
        <dbReference type="Google" id="ProtNLM"/>
    </source>
</evidence>
<dbReference type="InterPro" id="IPR051209">
    <property type="entry name" value="FAD-bind_Monooxygenase_sf"/>
</dbReference>
<comment type="similarity">
    <text evidence="1">Belongs to the FAD-binding monooxygenase family.</text>
</comment>
<dbReference type="STRING" id="436010.A0A167WMA6"/>
<name>A0A167WMA6_9AGAM</name>
<keyword evidence="3" id="KW-1185">Reference proteome</keyword>
<evidence type="ECO:0000313" key="2">
    <source>
        <dbReference type="EMBL" id="KZP06263.1"/>
    </source>
</evidence>
<dbReference type="Gene3D" id="3.50.50.60">
    <property type="entry name" value="FAD/NAD(P)-binding domain"/>
    <property type="match status" value="1"/>
</dbReference>
<dbReference type="EMBL" id="KV417796">
    <property type="protein sequence ID" value="KZP06263.1"/>
    <property type="molecule type" value="Genomic_DNA"/>
</dbReference>
<accession>A0A167WMA6</accession>
<reference evidence="2 3" key="1">
    <citation type="journal article" date="2016" name="Mol. Biol. Evol.">
        <title>Comparative Genomics of Early-Diverging Mushroom-Forming Fungi Provides Insights into the Origins of Lignocellulose Decay Capabilities.</title>
        <authorList>
            <person name="Nagy L.G."/>
            <person name="Riley R."/>
            <person name="Tritt A."/>
            <person name="Adam C."/>
            <person name="Daum C."/>
            <person name="Floudas D."/>
            <person name="Sun H."/>
            <person name="Yadav J.S."/>
            <person name="Pangilinan J."/>
            <person name="Larsson K.H."/>
            <person name="Matsuura K."/>
            <person name="Barry K."/>
            <person name="Labutti K."/>
            <person name="Kuo R."/>
            <person name="Ohm R.A."/>
            <person name="Bhattacharya S.S."/>
            <person name="Shirouzu T."/>
            <person name="Yoshinaga Y."/>
            <person name="Martin F.M."/>
            <person name="Grigoriev I.V."/>
            <person name="Hibbett D.S."/>
        </authorList>
    </citation>
    <scope>NUCLEOTIDE SEQUENCE [LARGE SCALE GENOMIC DNA]</scope>
    <source>
        <strain evidence="2 3">CBS 109695</strain>
    </source>
</reference>
<dbReference type="InterPro" id="IPR036188">
    <property type="entry name" value="FAD/NAD-bd_sf"/>
</dbReference>
<protein>
    <recommendedName>
        <fullName evidence="4">FAD/NAD(P)-binding domain-containing protein</fullName>
    </recommendedName>
</protein>
<dbReference type="PANTHER" id="PTHR42877:SF4">
    <property type="entry name" value="FAD_NAD(P)-BINDING DOMAIN-CONTAINING PROTEIN-RELATED"/>
    <property type="match status" value="1"/>
</dbReference>
<gene>
    <name evidence="2" type="ORF">FIBSPDRAFT_1053628</name>
</gene>
<dbReference type="AlphaFoldDB" id="A0A167WMA6"/>
<evidence type="ECO:0000256" key="1">
    <source>
        <dbReference type="ARBA" id="ARBA00010139"/>
    </source>
</evidence>
<organism evidence="2 3">
    <name type="scientific">Athelia psychrophila</name>
    <dbReference type="NCBI Taxonomy" id="1759441"/>
    <lineage>
        <taxon>Eukaryota</taxon>
        <taxon>Fungi</taxon>
        <taxon>Dikarya</taxon>
        <taxon>Basidiomycota</taxon>
        <taxon>Agaricomycotina</taxon>
        <taxon>Agaricomycetes</taxon>
        <taxon>Agaricomycetidae</taxon>
        <taxon>Atheliales</taxon>
        <taxon>Atheliaceae</taxon>
        <taxon>Athelia</taxon>
    </lineage>
</organism>
<sequence>MPIQDAASDVQVLPCGPSTELRSHWNLEHGPSNATENAPILRNTVQQLYHVRVQTLRNGEALEERLVDAESDNGEWFHSALSKHGVEFKEKRVFCEPIVGPRWRRISIEVAQFIRTPSWYIPKLLAARDSSILAASVRSASRMCRSGEARRRRSPAGLETTQGEASPADVIIFAAGFTVYPPHVRGVDGKIIQGWCKEHGGPTVYLGTTVPGLSNFYMVSGAPIPLHLLIKSQSSKHCTD</sequence>